<dbReference type="Proteomes" id="UP000799118">
    <property type="component" value="Unassembled WGS sequence"/>
</dbReference>
<dbReference type="AlphaFoldDB" id="A0A6A4GRE7"/>
<organism evidence="2 3">
    <name type="scientific">Gymnopus androsaceus JB14</name>
    <dbReference type="NCBI Taxonomy" id="1447944"/>
    <lineage>
        <taxon>Eukaryota</taxon>
        <taxon>Fungi</taxon>
        <taxon>Dikarya</taxon>
        <taxon>Basidiomycota</taxon>
        <taxon>Agaricomycotina</taxon>
        <taxon>Agaricomycetes</taxon>
        <taxon>Agaricomycetidae</taxon>
        <taxon>Agaricales</taxon>
        <taxon>Marasmiineae</taxon>
        <taxon>Omphalotaceae</taxon>
        <taxon>Gymnopus</taxon>
    </lineage>
</organism>
<evidence type="ECO:0000313" key="3">
    <source>
        <dbReference type="Proteomes" id="UP000799118"/>
    </source>
</evidence>
<feature type="region of interest" description="Disordered" evidence="1">
    <location>
        <begin position="123"/>
        <end position="166"/>
    </location>
</feature>
<feature type="region of interest" description="Disordered" evidence="1">
    <location>
        <begin position="409"/>
        <end position="440"/>
    </location>
</feature>
<gene>
    <name evidence="2" type="ORF">BT96DRAFT_1004376</name>
</gene>
<evidence type="ECO:0000256" key="1">
    <source>
        <dbReference type="SAM" id="MobiDB-lite"/>
    </source>
</evidence>
<keyword evidence="3" id="KW-1185">Reference proteome</keyword>
<feature type="region of interest" description="Disordered" evidence="1">
    <location>
        <begin position="179"/>
        <end position="198"/>
    </location>
</feature>
<evidence type="ECO:0000313" key="2">
    <source>
        <dbReference type="EMBL" id="KAE9388228.1"/>
    </source>
</evidence>
<reference evidence="2" key="1">
    <citation type="journal article" date="2019" name="Environ. Microbiol.">
        <title>Fungal ecological strategies reflected in gene transcription - a case study of two litter decomposers.</title>
        <authorList>
            <person name="Barbi F."/>
            <person name="Kohler A."/>
            <person name="Barry K."/>
            <person name="Baskaran P."/>
            <person name="Daum C."/>
            <person name="Fauchery L."/>
            <person name="Ihrmark K."/>
            <person name="Kuo A."/>
            <person name="LaButti K."/>
            <person name="Lipzen A."/>
            <person name="Morin E."/>
            <person name="Grigoriev I.V."/>
            <person name="Henrissat B."/>
            <person name="Lindahl B."/>
            <person name="Martin F."/>
        </authorList>
    </citation>
    <scope>NUCLEOTIDE SEQUENCE</scope>
    <source>
        <strain evidence="2">JB14</strain>
    </source>
</reference>
<sequence length="618" mass="67831">MPRPCNAANCMFECEDYLEDMLSPGQCACSHLATLHGPIRIPARQCRNGTLSFSTSNERFVPQSSICTHCGEIYLRHTSPPTSISLDMGQTGPPQPTLPVPLQPPPQLAWAKASAIPWTSSRREAGLNRQDHQSARMEARLHSRAPRGIAPSPLGPTISSSTSSPPSMFVLGSSSSVFDTAPVTSRSKPRSKTSAGPGVGRLDLNMRFIVKCTPPSSVFPDMEVPDNFTSIVRAPAPAKQSRLVICAQQLGLTFLLNGPVRKDDKVHSTVSVRLNQLLTEHDLIFVKRDGTPEPSPGWTFYWCKQANRNGEQALLTPCLTPWNISFRSLEQSAARYSGLLADGGTEYLVFIVPTNSIIAGWLPHQRLRIHRHLCLGSRLWVGFFSAAEDELSQANDEFGSLCWDGRKHADGEDDDEHIPGNCPVDETRSSPAPPPSVSQSSSVFSVPHSAFSVPLSACPSLPASPDYDYQAYEEIREIFTGTLMAAIGEGYRGTWLRKVFEDYPPIAPVAAVEGPSTENLASAIWERIIEIANGDNLLPDAIYGCTFRNFDLQGLHTENFLCDIKVVGVDGSISVGRGVWTAVWGILEKKVYQEVEHWQQLDDDGYTTIKLRPFHIIP</sequence>
<protein>
    <submittedName>
        <fullName evidence="2">Uncharacterized protein</fullName>
    </submittedName>
</protein>
<accession>A0A6A4GRE7</accession>
<feature type="compositionally biased region" description="Basic and acidic residues" evidence="1">
    <location>
        <begin position="123"/>
        <end position="141"/>
    </location>
</feature>
<dbReference type="OrthoDB" id="2757270at2759"/>
<dbReference type="EMBL" id="ML769754">
    <property type="protein sequence ID" value="KAE9388228.1"/>
    <property type="molecule type" value="Genomic_DNA"/>
</dbReference>
<name>A0A6A4GRE7_9AGAR</name>
<proteinExistence type="predicted"/>
<feature type="compositionally biased region" description="Low complexity" evidence="1">
    <location>
        <begin position="151"/>
        <end position="166"/>
    </location>
</feature>